<dbReference type="OrthoDB" id="211573at2157"/>
<feature type="transmembrane region" description="Helical" evidence="1">
    <location>
        <begin position="44"/>
        <end position="63"/>
    </location>
</feature>
<evidence type="ECO:0000313" key="3">
    <source>
        <dbReference type="EMBL" id="EMA69723.1"/>
    </source>
</evidence>
<dbReference type="PATRIC" id="fig|1230454.4.peg.477"/>
<evidence type="ECO:0000259" key="2">
    <source>
        <dbReference type="Pfam" id="PF24007"/>
    </source>
</evidence>
<dbReference type="Pfam" id="PF24007">
    <property type="entry name" value="DUF7321"/>
    <property type="match status" value="1"/>
</dbReference>
<reference evidence="3 4" key="1">
    <citation type="journal article" date="2014" name="PLoS Genet.">
        <title>Phylogenetically driven sequencing of extremely halophilic archaea reveals strategies for static and dynamic osmo-response.</title>
        <authorList>
            <person name="Becker E.A."/>
            <person name="Seitzer P.M."/>
            <person name="Tritt A."/>
            <person name="Larsen D."/>
            <person name="Krusor M."/>
            <person name="Yao A.I."/>
            <person name="Wu D."/>
            <person name="Madern D."/>
            <person name="Eisen J.A."/>
            <person name="Darling A.E."/>
            <person name="Facciotti M.T."/>
        </authorList>
    </citation>
    <scope>NUCLEOTIDE SEQUENCE [LARGE SCALE GENOMIC DNA]</scope>
    <source>
        <strain evidence="3 4">JCM 13560</strain>
    </source>
</reference>
<keyword evidence="4" id="KW-1185">Reference proteome</keyword>
<dbReference type="STRING" id="1230454.C461_02311"/>
<comment type="caution">
    <text evidence="3">The sequence shown here is derived from an EMBL/GenBank/DDBJ whole genome shotgun (WGS) entry which is preliminary data.</text>
</comment>
<name>M0PIH2_9EURY</name>
<evidence type="ECO:0000256" key="1">
    <source>
        <dbReference type="SAM" id="Phobius"/>
    </source>
</evidence>
<dbReference type="Proteomes" id="UP000011575">
    <property type="component" value="Unassembled WGS sequence"/>
</dbReference>
<accession>M0PIH2</accession>
<organism evidence="3 4">
    <name type="scientific">Halorubrum aidingense JCM 13560</name>
    <dbReference type="NCBI Taxonomy" id="1230454"/>
    <lineage>
        <taxon>Archaea</taxon>
        <taxon>Methanobacteriati</taxon>
        <taxon>Methanobacteriota</taxon>
        <taxon>Stenosarchaea group</taxon>
        <taxon>Halobacteria</taxon>
        <taxon>Halobacteriales</taxon>
        <taxon>Haloferacaceae</taxon>
        <taxon>Halorubrum</taxon>
    </lineage>
</organism>
<feature type="transmembrane region" description="Helical" evidence="1">
    <location>
        <begin position="131"/>
        <end position="152"/>
    </location>
</feature>
<keyword evidence="1" id="KW-0472">Membrane</keyword>
<feature type="transmembrane region" description="Helical" evidence="1">
    <location>
        <begin position="6"/>
        <end position="32"/>
    </location>
</feature>
<dbReference type="InterPro" id="IPR055745">
    <property type="entry name" value="DUF7321"/>
</dbReference>
<dbReference type="AlphaFoldDB" id="M0PIH2"/>
<evidence type="ECO:0000313" key="4">
    <source>
        <dbReference type="Proteomes" id="UP000011575"/>
    </source>
</evidence>
<feature type="transmembrane region" description="Helical" evidence="1">
    <location>
        <begin position="75"/>
        <end position="96"/>
    </location>
</feature>
<dbReference type="EMBL" id="AOJI01000013">
    <property type="protein sequence ID" value="EMA69723.1"/>
    <property type="molecule type" value="Genomic_DNA"/>
</dbReference>
<keyword evidence="1" id="KW-1133">Transmembrane helix</keyword>
<sequence length="160" mass="17879">MVDPSVIATLTGLSVTASLPFLLYGAWIMIDAETVTWNVLTHHLRYIVVGLTLTTVPVVGWMVPRVLRRLTGLAVVHAFFGLQAYALLAFALTGIVRIFQAKRNADAYADPDVDIDEIHENMGHWRSRLRVGVAGFMILWLCAWVTGLYRFYSLHIVPAL</sequence>
<protein>
    <recommendedName>
        <fullName evidence="2">DUF7321 domain-containing protein</fullName>
    </recommendedName>
</protein>
<dbReference type="RefSeq" id="WP_007998289.1">
    <property type="nucleotide sequence ID" value="NZ_AOJI01000013.1"/>
</dbReference>
<feature type="domain" description="DUF7321" evidence="2">
    <location>
        <begin position="6"/>
        <end position="154"/>
    </location>
</feature>
<proteinExistence type="predicted"/>
<gene>
    <name evidence="3" type="ORF">C461_02311</name>
</gene>
<keyword evidence="1" id="KW-0812">Transmembrane</keyword>